<dbReference type="EMBL" id="BGPR01000071">
    <property type="protein sequence ID" value="GBL90435.1"/>
    <property type="molecule type" value="Genomic_DNA"/>
</dbReference>
<feature type="compositionally biased region" description="Polar residues" evidence="1">
    <location>
        <begin position="115"/>
        <end position="127"/>
    </location>
</feature>
<evidence type="ECO:0000313" key="2">
    <source>
        <dbReference type="EMBL" id="GBL90435.1"/>
    </source>
</evidence>
<protein>
    <submittedName>
        <fullName evidence="2">Uncharacterized protein</fullName>
    </submittedName>
</protein>
<organism evidence="2 3">
    <name type="scientific">Araneus ventricosus</name>
    <name type="common">Orbweaver spider</name>
    <name type="synonym">Epeira ventricosa</name>
    <dbReference type="NCBI Taxonomy" id="182803"/>
    <lineage>
        <taxon>Eukaryota</taxon>
        <taxon>Metazoa</taxon>
        <taxon>Ecdysozoa</taxon>
        <taxon>Arthropoda</taxon>
        <taxon>Chelicerata</taxon>
        <taxon>Arachnida</taxon>
        <taxon>Araneae</taxon>
        <taxon>Araneomorphae</taxon>
        <taxon>Entelegynae</taxon>
        <taxon>Araneoidea</taxon>
        <taxon>Araneidae</taxon>
        <taxon>Araneus</taxon>
    </lineage>
</organism>
<sequence length="138" mass="15166">MYIRGWIQKKFTKDQLVSTGLTEITSCPLSQFSGAVFTPLSEVNLVPDKCSFNFGKRKESSGHREVIRRKRTGMLSDDVILLHVNTHTACKTQELLRSSSGKSGATPLLPDSAPNLGSQHLSGTRFSSESDVKIVVEN</sequence>
<dbReference type="AlphaFoldDB" id="A0A4Y2BGB0"/>
<keyword evidence="3" id="KW-1185">Reference proteome</keyword>
<evidence type="ECO:0000313" key="3">
    <source>
        <dbReference type="Proteomes" id="UP000499080"/>
    </source>
</evidence>
<accession>A0A4Y2BGB0</accession>
<feature type="region of interest" description="Disordered" evidence="1">
    <location>
        <begin position="95"/>
        <end position="132"/>
    </location>
</feature>
<proteinExistence type="predicted"/>
<name>A0A4Y2BGB0_ARAVE</name>
<dbReference type="Proteomes" id="UP000499080">
    <property type="component" value="Unassembled WGS sequence"/>
</dbReference>
<reference evidence="2 3" key="1">
    <citation type="journal article" date="2019" name="Sci. Rep.">
        <title>Orb-weaving spider Araneus ventricosus genome elucidates the spidroin gene catalogue.</title>
        <authorList>
            <person name="Kono N."/>
            <person name="Nakamura H."/>
            <person name="Ohtoshi R."/>
            <person name="Moran D.A.P."/>
            <person name="Shinohara A."/>
            <person name="Yoshida Y."/>
            <person name="Fujiwara M."/>
            <person name="Mori M."/>
            <person name="Tomita M."/>
            <person name="Arakawa K."/>
        </authorList>
    </citation>
    <scope>NUCLEOTIDE SEQUENCE [LARGE SCALE GENOMIC DNA]</scope>
</reference>
<comment type="caution">
    <text evidence="2">The sequence shown here is derived from an EMBL/GenBank/DDBJ whole genome shotgun (WGS) entry which is preliminary data.</text>
</comment>
<evidence type="ECO:0000256" key="1">
    <source>
        <dbReference type="SAM" id="MobiDB-lite"/>
    </source>
</evidence>
<gene>
    <name evidence="2" type="ORF">AVEN_178862_1</name>
</gene>